<evidence type="ECO:0000256" key="5">
    <source>
        <dbReference type="ARBA" id="ARBA00023136"/>
    </source>
</evidence>
<evidence type="ECO:0000256" key="7">
    <source>
        <dbReference type="SAM" id="Phobius"/>
    </source>
</evidence>
<feature type="transmembrane region" description="Helical" evidence="7">
    <location>
        <begin position="313"/>
        <end position="337"/>
    </location>
</feature>
<dbReference type="OrthoDB" id="2126698at2759"/>
<organism evidence="8 9">
    <name type="scientific">Hesseltinella vesiculosa</name>
    <dbReference type="NCBI Taxonomy" id="101127"/>
    <lineage>
        <taxon>Eukaryota</taxon>
        <taxon>Fungi</taxon>
        <taxon>Fungi incertae sedis</taxon>
        <taxon>Mucoromycota</taxon>
        <taxon>Mucoromycotina</taxon>
        <taxon>Mucoromycetes</taxon>
        <taxon>Mucorales</taxon>
        <taxon>Cunninghamellaceae</taxon>
        <taxon>Hesseltinella</taxon>
    </lineage>
</organism>
<evidence type="ECO:0000256" key="3">
    <source>
        <dbReference type="ARBA" id="ARBA00022692"/>
    </source>
</evidence>
<evidence type="ECO:0000313" key="8">
    <source>
        <dbReference type="EMBL" id="ORX54471.1"/>
    </source>
</evidence>
<dbReference type="InterPro" id="IPR045069">
    <property type="entry name" value="MATE_euk"/>
</dbReference>
<dbReference type="Pfam" id="PF01554">
    <property type="entry name" value="MatE"/>
    <property type="match status" value="2"/>
</dbReference>
<dbReference type="Proteomes" id="UP000242146">
    <property type="component" value="Unassembled WGS sequence"/>
</dbReference>
<dbReference type="GO" id="GO:0016020">
    <property type="term" value="C:membrane"/>
    <property type="evidence" value="ECO:0007669"/>
    <property type="project" value="UniProtKB-SubCell"/>
</dbReference>
<dbReference type="GO" id="GO:1990961">
    <property type="term" value="P:xenobiotic detoxification by transmembrane export across the plasma membrane"/>
    <property type="evidence" value="ECO:0007669"/>
    <property type="project" value="InterPro"/>
</dbReference>
<protein>
    <submittedName>
        <fullName evidence="8">MATE efflux family protein</fullName>
    </submittedName>
</protein>
<dbReference type="GO" id="GO:0042910">
    <property type="term" value="F:xenobiotic transmembrane transporter activity"/>
    <property type="evidence" value="ECO:0007669"/>
    <property type="project" value="InterPro"/>
</dbReference>
<accession>A0A1X2GID4</accession>
<feature type="transmembrane region" description="Helical" evidence="7">
    <location>
        <begin position="391"/>
        <end position="415"/>
    </location>
</feature>
<comment type="subcellular location">
    <subcellularLocation>
        <location evidence="1">Membrane</location>
        <topology evidence="1">Multi-pass membrane protein</topology>
    </subcellularLocation>
</comment>
<dbReference type="EMBL" id="MCGT01000013">
    <property type="protein sequence ID" value="ORX54471.1"/>
    <property type="molecule type" value="Genomic_DNA"/>
</dbReference>
<feature type="transmembrane region" description="Helical" evidence="7">
    <location>
        <begin position="137"/>
        <end position="163"/>
    </location>
</feature>
<keyword evidence="4 7" id="KW-1133">Transmembrane helix</keyword>
<dbReference type="STRING" id="101127.A0A1X2GID4"/>
<evidence type="ECO:0000256" key="2">
    <source>
        <dbReference type="ARBA" id="ARBA00010199"/>
    </source>
</evidence>
<reference evidence="8 9" key="1">
    <citation type="submission" date="2016-07" db="EMBL/GenBank/DDBJ databases">
        <title>Pervasive Adenine N6-methylation of Active Genes in Fungi.</title>
        <authorList>
            <consortium name="DOE Joint Genome Institute"/>
            <person name="Mondo S.J."/>
            <person name="Dannebaum R.O."/>
            <person name="Kuo R.C."/>
            <person name="Labutti K."/>
            <person name="Haridas S."/>
            <person name="Kuo A."/>
            <person name="Salamov A."/>
            <person name="Ahrendt S.R."/>
            <person name="Lipzen A."/>
            <person name="Sullivan W."/>
            <person name="Andreopoulos W.B."/>
            <person name="Clum A."/>
            <person name="Lindquist E."/>
            <person name="Daum C."/>
            <person name="Ramamoorthy G.K."/>
            <person name="Gryganskyi A."/>
            <person name="Culley D."/>
            <person name="Magnuson J.K."/>
            <person name="James T.Y."/>
            <person name="O'Malley M.A."/>
            <person name="Stajich J.E."/>
            <person name="Spatafora J.W."/>
            <person name="Visel A."/>
            <person name="Grigoriev I.V."/>
        </authorList>
    </citation>
    <scope>NUCLEOTIDE SEQUENCE [LARGE SCALE GENOMIC DNA]</scope>
    <source>
        <strain evidence="8 9">NRRL 3301</strain>
    </source>
</reference>
<evidence type="ECO:0000256" key="6">
    <source>
        <dbReference type="SAM" id="MobiDB-lite"/>
    </source>
</evidence>
<keyword evidence="3 7" id="KW-0812">Transmembrane</keyword>
<feature type="transmembrane region" description="Helical" evidence="7">
    <location>
        <begin position="279"/>
        <end position="307"/>
    </location>
</feature>
<feature type="transmembrane region" description="Helical" evidence="7">
    <location>
        <begin position="244"/>
        <end position="267"/>
    </location>
</feature>
<dbReference type="AlphaFoldDB" id="A0A1X2GID4"/>
<keyword evidence="9" id="KW-1185">Reference proteome</keyword>
<keyword evidence="5 7" id="KW-0472">Membrane</keyword>
<gene>
    <name evidence="8" type="ORF">DM01DRAFT_1321804</name>
</gene>
<feature type="transmembrane region" description="Helical" evidence="7">
    <location>
        <begin position="358"/>
        <end position="379"/>
    </location>
</feature>
<dbReference type="NCBIfam" id="TIGR00797">
    <property type="entry name" value="matE"/>
    <property type="match status" value="1"/>
</dbReference>
<evidence type="ECO:0000313" key="9">
    <source>
        <dbReference type="Proteomes" id="UP000242146"/>
    </source>
</evidence>
<feature type="region of interest" description="Disordered" evidence="6">
    <location>
        <begin position="1"/>
        <end position="20"/>
    </location>
</feature>
<name>A0A1X2GID4_9FUNG</name>
<comment type="caution">
    <text evidence="8">The sequence shown here is derived from an EMBL/GenBank/DDBJ whole genome shotgun (WGS) entry which is preliminary data.</text>
</comment>
<dbReference type="GO" id="GO:0015297">
    <property type="term" value="F:antiporter activity"/>
    <property type="evidence" value="ECO:0007669"/>
    <property type="project" value="InterPro"/>
</dbReference>
<evidence type="ECO:0000256" key="4">
    <source>
        <dbReference type="ARBA" id="ARBA00022989"/>
    </source>
</evidence>
<dbReference type="CDD" id="cd13132">
    <property type="entry name" value="MATE_eukaryotic"/>
    <property type="match status" value="1"/>
</dbReference>
<comment type="similarity">
    <text evidence="2">Belongs to the multi antimicrobial extrusion (MATE) (TC 2.A.66.1) family.</text>
</comment>
<feature type="transmembrane region" description="Helical" evidence="7">
    <location>
        <begin position="427"/>
        <end position="447"/>
    </location>
</feature>
<dbReference type="InterPro" id="IPR002528">
    <property type="entry name" value="MATE_fam"/>
</dbReference>
<dbReference type="PANTHER" id="PTHR11206">
    <property type="entry name" value="MULTIDRUG RESISTANCE PROTEIN"/>
    <property type="match status" value="1"/>
</dbReference>
<feature type="transmembrane region" description="Helical" evidence="7">
    <location>
        <begin position="459"/>
        <end position="480"/>
    </location>
</feature>
<feature type="transmembrane region" description="Helical" evidence="7">
    <location>
        <begin position="169"/>
        <end position="190"/>
    </location>
</feature>
<feature type="transmembrane region" description="Helical" evidence="7">
    <location>
        <begin position="202"/>
        <end position="224"/>
    </location>
</feature>
<evidence type="ECO:0000256" key="1">
    <source>
        <dbReference type="ARBA" id="ARBA00004141"/>
    </source>
</evidence>
<sequence>MSDLPINNVDDETASSSSSTITIPTERTALLYKHSNASESDGPSCPSFGQETRWLCVNSLPIIATYLLQNSFQLTSIFVLGRLGPVELGAAALGGMFATFTAWSLAFGATTALDTLLSQAWTAACDKTLLGIHLQRALVILALLFIPIAAVWLNTTPILVHLLHQEYEVAYFTGIFMRYLLIGAPAYIAFEAVKKFLQAQGIMQVSTYCLLVTTPINMVLNYLFVDTLALGFIGAPLATSCSYWLMLALLIGYMVVSGQGMAGWGGWHWKECLSDWQPFLRLAFPGILMVMSEWCAFEAASLAASYLGTVDLAAQSIIMTISTCTYTLPYGLGVVVANRVGHALGEVNPLKARCTANSAVWFAILLATVNCTVLVVFRHRLGALFTHDTDIIAMVAKVIPIMACFQLADALASVSGGIIRGIGKQRLAATVNLVAYYLLAFPIGYYLTFPGHLGLSGLWLGLCIGLWTVAIGQLLCCKWVDWHHEALKAHHRIQREEQILCYLPE</sequence>
<proteinExistence type="inferred from homology"/>